<feature type="region of interest" description="Disordered" evidence="1">
    <location>
        <begin position="61"/>
        <end position="82"/>
    </location>
</feature>
<comment type="caution">
    <text evidence="3">The sequence shown here is derived from an EMBL/GenBank/DDBJ whole genome shotgun (WGS) entry which is preliminary data.</text>
</comment>
<dbReference type="AlphaFoldDB" id="A0AAV8V1A2"/>
<evidence type="ECO:0000259" key="2">
    <source>
        <dbReference type="Pfam" id="PF07460"/>
    </source>
</evidence>
<dbReference type="GO" id="GO:0003677">
    <property type="term" value="F:DNA binding"/>
    <property type="evidence" value="ECO:0007669"/>
    <property type="project" value="InterPro"/>
</dbReference>
<proteinExistence type="predicted"/>
<reference evidence="3 4" key="1">
    <citation type="journal article" date="2023" name="Nat. Commun.">
        <title>Origin of minicircular mitochondrial genomes in red algae.</title>
        <authorList>
            <person name="Lee Y."/>
            <person name="Cho C.H."/>
            <person name="Lee Y.M."/>
            <person name="Park S.I."/>
            <person name="Yang J.H."/>
            <person name="West J.A."/>
            <person name="Bhattacharya D."/>
            <person name="Yoon H.S."/>
        </authorList>
    </citation>
    <scope>NUCLEOTIDE SEQUENCE [LARGE SCALE GENOMIC DNA]</scope>
    <source>
        <strain evidence="3 4">CCMP1338</strain>
        <tissue evidence="3">Whole cell</tissue>
    </source>
</reference>
<gene>
    <name evidence="3" type="ORF">NDN08_003074</name>
</gene>
<evidence type="ECO:0000256" key="1">
    <source>
        <dbReference type="SAM" id="MobiDB-lite"/>
    </source>
</evidence>
<dbReference type="InterPro" id="IPR003611">
    <property type="entry name" value="NUMOD3"/>
</dbReference>
<feature type="domain" description="Nuclease associated modular" evidence="2">
    <location>
        <begin position="118"/>
        <end position="131"/>
    </location>
</feature>
<feature type="compositionally biased region" description="Polar residues" evidence="1">
    <location>
        <begin position="129"/>
        <end position="147"/>
    </location>
</feature>
<protein>
    <recommendedName>
        <fullName evidence="2">Nuclease associated modular domain-containing protein</fullName>
    </recommendedName>
</protein>
<dbReference type="Proteomes" id="UP001157974">
    <property type="component" value="Unassembled WGS sequence"/>
</dbReference>
<feature type="compositionally biased region" description="Basic and acidic residues" evidence="1">
    <location>
        <begin position="64"/>
        <end position="82"/>
    </location>
</feature>
<organism evidence="3 4">
    <name type="scientific">Rhodosorus marinus</name>
    <dbReference type="NCBI Taxonomy" id="101924"/>
    <lineage>
        <taxon>Eukaryota</taxon>
        <taxon>Rhodophyta</taxon>
        <taxon>Stylonematophyceae</taxon>
        <taxon>Stylonematales</taxon>
        <taxon>Stylonemataceae</taxon>
        <taxon>Rhodosorus</taxon>
    </lineage>
</organism>
<keyword evidence="4" id="KW-1185">Reference proteome</keyword>
<dbReference type="EMBL" id="JAMWBK010000003">
    <property type="protein sequence ID" value="KAJ8906581.1"/>
    <property type="molecule type" value="Genomic_DNA"/>
</dbReference>
<feature type="domain" description="Nuclease associated modular" evidence="2">
    <location>
        <begin position="81"/>
        <end position="111"/>
    </location>
</feature>
<evidence type="ECO:0000313" key="3">
    <source>
        <dbReference type="EMBL" id="KAJ8906581.1"/>
    </source>
</evidence>
<feature type="region of interest" description="Disordered" evidence="1">
    <location>
        <begin position="116"/>
        <end position="148"/>
    </location>
</feature>
<sequence length="227" mass="26333">MLLFVGSIGGFARSTRTGRVARHCSQDVAEEGGKGNTARREKMKALWSDPEWRARVLAKRRSRAAIEKQSKSMSKKWEDDEFRTKVQESLKGKEPWNKGVPMPDETKRRISVVLRGSQKSPETRAKMSQAKQSVPMSQEGKNLISNQKRGKTKDYYKLKSDYELLKNDLQLWADSHRLKTGRPMREKDINSLVKQSHLLTKIKKYLELKGELIKYDSRYEHDDPIIR</sequence>
<evidence type="ECO:0000313" key="4">
    <source>
        <dbReference type="Proteomes" id="UP001157974"/>
    </source>
</evidence>
<name>A0AAV8V1A2_9RHOD</name>
<dbReference type="Pfam" id="PF07460">
    <property type="entry name" value="NUMOD3"/>
    <property type="match status" value="2"/>
</dbReference>
<accession>A0AAV8V1A2</accession>